<dbReference type="PANTHER" id="PTHR10815:SF13">
    <property type="entry name" value="METHYLATED-DNA--PROTEIN-CYSTEINE METHYLTRANSFERASE"/>
    <property type="match status" value="1"/>
</dbReference>
<evidence type="ECO:0000313" key="13">
    <source>
        <dbReference type="EMBL" id="KAG9389993.1"/>
    </source>
</evidence>
<comment type="catalytic activity">
    <reaction evidence="1">
        <text>a 4-O-methyl-thymidine in DNA + L-cysteinyl-[protein] = a thymidine in DNA + S-methyl-L-cysteinyl-[protein]</text>
        <dbReference type="Rhea" id="RHEA:53428"/>
        <dbReference type="Rhea" id="RHEA-COMP:10131"/>
        <dbReference type="Rhea" id="RHEA-COMP:10132"/>
        <dbReference type="Rhea" id="RHEA-COMP:13555"/>
        <dbReference type="Rhea" id="RHEA-COMP:13556"/>
        <dbReference type="ChEBI" id="CHEBI:29950"/>
        <dbReference type="ChEBI" id="CHEBI:82612"/>
        <dbReference type="ChEBI" id="CHEBI:137386"/>
        <dbReference type="ChEBI" id="CHEBI:137387"/>
        <dbReference type="EC" id="2.1.1.63"/>
    </reaction>
</comment>
<name>A0A8J6DYY6_9EUKA</name>
<dbReference type="SUPFAM" id="SSF46767">
    <property type="entry name" value="Methylated DNA-protein cysteine methyltransferase, C-terminal domain"/>
    <property type="match status" value="1"/>
</dbReference>
<keyword evidence="7" id="KW-0227">DNA damage</keyword>
<evidence type="ECO:0000256" key="3">
    <source>
        <dbReference type="ARBA" id="ARBA00011918"/>
    </source>
</evidence>
<dbReference type="InterPro" id="IPR036631">
    <property type="entry name" value="MGMT_N_sf"/>
</dbReference>
<comment type="caution">
    <text evidence="13">The sequence shown here is derived from an EMBL/GenBank/DDBJ whole genome shotgun (WGS) entry which is preliminary data.</text>
</comment>
<dbReference type="InterPro" id="IPR001497">
    <property type="entry name" value="MethylDNA_cys_MeTrfase_AS"/>
</dbReference>
<keyword evidence="14" id="KW-1185">Reference proteome</keyword>
<evidence type="ECO:0000313" key="14">
    <source>
        <dbReference type="Proteomes" id="UP000717585"/>
    </source>
</evidence>
<dbReference type="InterPro" id="IPR014048">
    <property type="entry name" value="MethylDNA_cys_MeTrfase_DNA-bd"/>
</dbReference>
<reference evidence="13" key="1">
    <citation type="submission" date="2021-05" db="EMBL/GenBank/DDBJ databases">
        <title>A free-living protist that lacks canonical eukaryotic 1 DNA replication and segregation systems.</title>
        <authorList>
            <person name="Salas-Leiva D.E."/>
            <person name="Tromer E.C."/>
            <person name="Curtis B.A."/>
            <person name="Jerlstrom-Hultqvist J."/>
            <person name="Kolisko M."/>
            <person name="Yi Z."/>
            <person name="Salas-Leiva J.S."/>
            <person name="Gallot-Lavallee L."/>
            <person name="Kops G.J.P.L."/>
            <person name="Archibald J.M."/>
            <person name="Simpson A.G.B."/>
            <person name="Roger A.J."/>
        </authorList>
    </citation>
    <scope>NUCLEOTIDE SEQUENCE</scope>
    <source>
        <strain evidence="13">BICM</strain>
    </source>
</reference>
<dbReference type="Gene3D" id="3.30.160.70">
    <property type="entry name" value="Methylated DNA-protein cysteine methyltransferase domain"/>
    <property type="match status" value="1"/>
</dbReference>
<organism evidence="13 14">
    <name type="scientific">Carpediemonas membranifera</name>
    <dbReference type="NCBI Taxonomy" id="201153"/>
    <lineage>
        <taxon>Eukaryota</taxon>
        <taxon>Metamonada</taxon>
        <taxon>Carpediemonas-like organisms</taxon>
        <taxon>Carpediemonas</taxon>
    </lineage>
</organism>
<dbReference type="PANTHER" id="PTHR10815">
    <property type="entry name" value="METHYLATED-DNA--PROTEIN-CYSTEINE METHYLTRANSFERASE"/>
    <property type="match status" value="1"/>
</dbReference>
<gene>
    <name evidence="13" type="ORF">J8273_8684</name>
</gene>
<dbReference type="GO" id="GO:0006281">
    <property type="term" value="P:DNA repair"/>
    <property type="evidence" value="ECO:0007669"/>
    <property type="project" value="UniProtKB-KW"/>
</dbReference>
<keyword evidence="6" id="KW-0808">Transferase</keyword>
<dbReference type="EMBL" id="JAHDYR010000067">
    <property type="protein sequence ID" value="KAG9389993.1"/>
    <property type="molecule type" value="Genomic_DNA"/>
</dbReference>
<evidence type="ECO:0000256" key="9">
    <source>
        <dbReference type="ARBA" id="ARBA00030795"/>
    </source>
</evidence>
<feature type="domain" description="Methylated-DNA-[protein]-cysteine S-methyltransferase DNA binding" evidence="12">
    <location>
        <begin position="50"/>
        <end position="127"/>
    </location>
</feature>
<dbReference type="InterPro" id="IPR036388">
    <property type="entry name" value="WH-like_DNA-bd_sf"/>
</dbReference>
<dbReference type="NCBIfam" id="TIGR00589">
    <property type="entry name" value="ogt"/>
    <property type="match status" value="1"/>
</dbReference>
<dbReference type="SUPFAM" id="SSF53155">
    <property type="entry name" value="Methylated DNA-protein cysteine methyltransferase domain"/>
    <property type="match status" value="1"/>
</dbReference>
<dbReference type="CDD" id="cd06445">
    <property type="entry name" value="ATase"/>
    <property type="match status" value="1"/>
</dbReference>
<protein>
    <recommendedName>
        <fullName evidence="4">Methylated-DNA--protein-cysteine methyltransferase</fullName>
        <ecNumber evidence="3">2.1.1.63</ecNumber>
    </recommendedName>
    <alternativeName>
        <fullName evidence="9">6-O-methylguanine-DNA methyltransferase</fullName>
    </alternativeName>
    <alternativeName>
        <fullName evidence="10">O-6-methylguanine-DNA-alkyltransferase</fullName>
    </alternativeName>
</protein>
<dbReference type="Proteomes" id="UP000717585">
    <property type="component" value="Unassembled WGS sequence"/>
</dbReference>
<keyword evidence="8" id="KW-0234">DNA repair</keyword>
<sequence>MLERSGDHEAFDGVSSDELILHNASTQLGEYFSGKREVFDLKFNPSGTEHQRRVWEAMQGIKLGQTMTYGEIAAQLGSSARAVGAACGRNPIPLMIPCHRVVGAAGLGGYSWSGGVQTKEKLLDFESRRDPSVFD</sequence>
<evidence type="ECO:0000256" key="11">
    <source>
        <dbReference type="ARBA" id="ARBA00049348"/>
    </source>
</evidence>
<evidence type="ECO:0000259" key="12">
    <source>
        <dbReference type="Pfam" id="PF01035"/>
    </source>
</evidence>
<keyword evidence="5 13" id="KW-0489">Methyltransferase</keyword>
<dbReference type="GO" id="GO:0003908">
    <property type="term" value="F:methylated-DNA-[protein]-cysteine S-methyltransferase activity"/>
    <property type="evidence" value="ECO:0007669"/>
    <property type="project" value="UniProtKB-EC"/>
</dbReference>
<evidence type="ECO:0000256" key="10">
    <source>
        <dbReference type="ARBA" id="ARBA00031621"/>
    </source>
</evidence>
<evidence type="ECO:0000256" key="2">
    <source>
        <dbReference type="ARBA" id="ARBA00008711"/>
    </source>
</evidence>
<comment type="similarity">
    <text evidence="2">Belongs to the MGMT family.</text>
</comment>
<dbReference type="InterPro" id="IPR036217">
    <property type="entry name" value="MethylDNA_cys_MeTrfase_DNAb"/>
</dbReference>
<evidence type="ECO:0000256" key="1">
    <source>
        <dbReference type="ARBA" id="ARBA00001286"/>
    </source>
</evidence>
<evidence type="ECO:0000256" key="7">
    <source>
        <dbReference type="ARBA" id="ARBA00022763"/>
    </source>
</evidence>
<dbReference type="AlphaFoldDB" id="A0A8J6DYY6"/>
<accession>A0A8J6DYY6</accession>
<evidence type="ECO:0000256" key="8">
    <source>
        <dbReference type="ARBA" id="ARBA00023204"/>
    </source>
</evidence>
<evidence type="ECO:0000256" key="6">
    <source>
        <dbReference type="ARBA" id="ARBA00022679"/>
    </source>
</evidence>
<dbReference type="Gene3D" id="1.10.10.10">
    <property type="entry name" value="Winged helix-like DNA-binding domain superfamily/Winged helix DNA-binding domain"/>
    <property type="match status" value="1"/>
</dbReference>
<evidence type="ECO:0000256" key="5">
    <source>
        <dbReference type="ARBA" id="ARBA00022603"/>
    </source>
</evidence>
<dbReference type="Pfam" id="PF01035">
    <property type="entry name" value="DNA_binding_1"/>
    <property type="match status" value="1"/>
</dbReference>
<dbReference type="EC" id="2.1.1.63" evidence="3"/>
<dbReference type="GO" id="GO:0032259">
    <property type="term" value="P:methylation"/>
    <property type="evidence" value="ECO:0007669"/>
    <property type="project" value="UniProtKB-KW"/>
</dbReference>
<evidence type="ECO:0000256" key="4">
    <source>
        <dbReference type="ARBA" id="ARBA00015377"/>
    </source>
</evidence>
<dbReference type="FunFam" id="1.10.10.10:FF:000214">
    <property type="entry name" value="Methylated-DNA--protein-cysteine methyltransferase"/>
    <property type="match status" value="1"/>
</dbReference>
<comment type="catalytic activity">
    <reaction evidence="11">
        <text>a 6-O-methyl-2'-deoxyguanosine in DNA + L-cysteinyl-[protein] = S-methyl-L-cysteinyl-[protein] + a 2'-deoxyguanosine in DNA</text>
        <dbReference type="Rhea" id="RHEA:24000"/>
        <dbReference type="Rhea" id="RHEA-COMP:10131"/>
        <dbReference type="Rhea" id="RHEA-COMP:10132"/>
        <dbReference type="Rhea" id="RHEA-COMP:11367"/>
        <dbReference type="Rhea" id="RHEA-COMP:11368"/>
        <dbReference type="ChEBI" id="CHEBI:29950"/>
        <dbReference type="ChEBI" id="CHEBI:82612"/>
        <dbReference type="ChEBI" id="CHEBI:85445"/>
        <dbReference type="ChEBI" id="CHEBI:85448"/>
        <dbReference type="EC" id="2.1.1.63"/>
    </reaction>
</comment>
<dbReference type="PROSITE" id="PS00374">
    <property type="entry name" value="MGMT"/>
    <property type="match status" value="1"/>
</dbReference>
<proteinExistence type="inferred from homology"/>
<dbReference type="OrthoDB" id="1907495at2759"/>